<gene>
    <name evidence="1" type="ORF">DYU05_09930</name>
</gene>
<dbReference type="Proteomes" id="UP000260823">
    <property type="component" value="Unassembled WGS sequence"/>
</dbReference>
<protein>
    <submittedName>
        <fullName evidence="1">Uncharacterized protein</fullName>
    </submittedName>
</protein>
<sequence>MFIWNHNLILSFSPLQFTQFRDFSVELDFEAHSFPFPDGEERMVMRTPADDIQFTFTNAEWEDFHAAMGEACYMLEVYSLMEGR</sequence>
<reference evidence="1 2" key="1">
    <citation type="submission" date="2018-08" db="EMBL/GenBank/DDBJ databases">
        <title>Mucilaginibacter terrae sp. nov., isolated from manganese diggings.</title>
        <authorList>
            <person name="Huang Y."/>
            <person name="Zhou Z."/>
        </authorList>
    </citation>
    <scope>NUCLEOTIDE SEQUENCE [LARGE SCALE GENOMIC DNA]</scope>
    <source>
        <strain evidence="1 2">ZH6</strain>
    </source>
</reference>
<organism evidence="1 2">
    <name type="scientific">Mucilaginibacter terrenus</name>
    <dbReference type="NCBI Taxonomy" id="2482727"/>
    <lineage>
        <taxon>Bacteria</taxon>
        <taxon>Pseudomonadati</taxon>
        <taxon>Bacteroidota</taxon>
        <taxon>Sphingobacteriia</taxon>
        <taxon>Sphingobacteriales</taxon>
        <taxon>Sphingobacteriaceae</taxon>
        <taxon>Mucilaginibacter</taxon>
    </lineage>
</organism>
<name>A0A3E2NZ12_9SPHI</name>
<dbReference type="AlphaFoldDB" id="A0A3E2NZ12"/>
<dbReference type="EMBL" id="QWDE01000001">
    <property type="protein sequence ID" value="RFZ86121.1"/>
    <property type="molecule type" value="Genomic_DNA"/>
</dbReference>
<evidence type="ECO:0000313" key="1">
    <source>
        <dbReference type="EMBL" id="RFZ86121.1"/>
    </source>
</evidence>
<comment type="caution">
    <text evidence="1">The sequence shown here is derived from an EMBL/GenBank/DDBJ whole genome shotgun (WGS) entry which is preliminary data.</text>
</comment>
<evidence type="ECO:0000313" key="2">
    <source>
        <dbReference type="Proteomes" id="UP000260823"/>
    </source>
</evidence>
<proteinExistence type="predicted"/>
<keyword evidence="2" id="KW-1185">Reference proteome</keyword>
<dbReference type="OrthoDB" id="981414at2"/>
<accession>A0A3E2NZ12</accession>